<evidence type="ECO:0000256" key="4">
    <source>
        <dbReference type="ARBA" id="ARBA00022679"/>
    </source>
</evidence>
<comment type="similarity">
    <text evidence="2">Belongs to the CDP-glycerol glycerophosphotransferase family.</text>
</comment>
<organism evidence="7 8">
    <name type="scientific">Vagococcus proximus</name>
    <dbReference type="NCBI Taxonomy" id="2991417"/>
    <lineage>
        <taxon>Bacteria</taxon>
        <taxon>Bacillati</taxon>
        <taxon>Bacillota</taxon>
        <taxon>Bacilli</taxon>
        <taxon>Lactobacillales</taxon>
        <taxon>Enterococcaceae</taxon>
        <taxon>Vagococcus</taxon>
    </lineage>
</organism>
<evidence type="ECO:0000256" key="3">
    <source>
        <dbReference type="ARBA" id="ARBA00022475"/>
    </source>
</evidence>
<evidence type="ECO:0000256" key="6">
    <source>
        <dbReference type="ARBA" id="ARBA00023136"/>
    </source>
</evidence>
<evidence type="ECO:0000256" key="5">
    <source>
        <dbReference type="ARBA" id="ARBA00022944"/>
    </source>
</evidence>
<dbReference type="InterPro" id="IPR007554">
    <property type="entry name" value="Glycerophosphate_synth"/>
</dbReference>
<reference evidence="7" key="1">
    <citation type="submission" date="2022-10" db="EMBL/GenBank/DDBJ databases">
        <title>Vagococcus sp. isolated from poultry meat.</title>
        <authorList>
            <person name="Johansson P."/>
            <person name="Bjorkroth J."/>
        </authorList>
    </citation>
    <scope>NUCLEOTIDE SEQUENCE</scope>
    <source>
        <strain evidence="7">PNs007</strain>
    </source>
</reference>
<evidence type="ECO:0000313" key="8">
    <source>
        <dbReference type="Proteomes" id="UP001147148"/>
    </source>
</evidence>
<protein>
    <submittedName>
        <fullName evidence="7">CDP-glycerol glycerophosphotransferase family protein</fullName>
    </submittedName>
</protein>
<comment type="caution">
    <text evidence="7">The sequence shown here is derived from an EMBL/GenBank/DDBJ whole genome shotgun (WGS) entry which is preliminary data.</text>
</comment>
<keyword evidence="6" id="KW-0472">Membrane</keyword>
<dbReference type="Gene3D" id="3.40.50.12580">
    <property type="match status" value="1"/>
</dbReference>
<dbReference type="SUPFAM" id="SSF53756">
    <property type="entry name" value="UDP-Glycosyltransferase/glycogen phosphorylase"/>
    <property type="match status" value="1"/>
</dbReference>
<dbReference type="Pfam" id="PF04464">
    <property type="entry name" value="Glyphos_transf"/>
    <property type="match status" value="1"/>
</dbReference>
<dbReference type="Gene3D" id="3.40.50.11820">
    <property type="match status" value="1"/>
</dbReference>
<accession>A0ABT5X0U9</accession>
<keyword evidence="4" id="KW-0808">Transferase</keyword>
<evidence type="ECO:0000256" key="2">
    <source>
        <dbReference type="ARBA" id="ARBA00010488"/>
    </source>
</evidence>
<keyword evidence="3" id="KW-1003">Cell membrane</keyword>
<comment type="subcellular location">
    <subcellularLocation>
        <location evidence="1">Cell membrane</location>
        <topology evidence="1">Peripheral membrane protein</topology>
    </subcellularLocation>
</comment>
<gene>
    <name evidence="7" type="ORF">OL233_04920</name>
</gene>
<proteinExistence type="inferred from homology"/>
<dbReference type="EMBL" id="JAPDSH010000003">
    <property type="protein sequence ID" value="MDF0479626.1"/>
    <property type="molecule type" value="Genomic_DNA"/>
</dbReference>
<keyword evidence="5" id="KW-0777">Teichoic acid biosynthesis</keyword>
<dbReference type="InterPro" id="IPR051612">
    <property type="entry name" value="Teichoic_Acid_Biosynth"/>
</dbReference>
<dbReference type="InterPro" id="IPR043148">
    <property type="entry name" value="TagF_C"/>
</dbReference>
<dbReference type="PANTHER" id="PTHR37316">
    <property type="entry name" value="TEICHOIC ACID GLYCEROL-PHOSPHATE PRIMASE"/>
    <property type="match status" value="1"/>
</dbReference>
<sequence>MKRSEKIAKKLSTFLATVVPVNKKIMVFESFLGRQYSDNPRAMYEYIKEHYPEYKCYWSVDVAEQKKFENKGLNIIKKGTIRWFFTMARAKYWISNSRIPLWVIKPKKTIYVQTWHGTPLKKLAIDMDDANIYPSWNRPIPYKKAFSLESSRWNYLISPNKYSTNIFRRCFDFENEMIESGYPRNDYLINGNNEENINHIKKALNIPLDKKIIMYAPTWRDSFTFNLPLSLTNMKKELGDEYYVIFRLHYLVKHTSELIGHEDFIQNVTSYNDISDLYLISDVLITDYSSVFFDYAVLKRPMIFHCFDMDLYKNDLRGFYFDFEKKAPGPIVTTTDELIDAVKRVDQQEISLEFLDQFASLEDGKATERVVERILEK</sequence>
<dbReference type="Proteomes" id="UP001147148">
    <property type="component" value="Unassembled WGS sequence"/>
</dbReference>
<name>A0ABT5X0U9_9ENTE</name>
<dbReference type="RefSeq" id="WP_275471259.1">
    <property type="nucleotide sequence ID" value="NZ_JAPDSH010000003.1"/>
</dbReference>
<dbReference type="InterPro" id="IPR043149">
    <property type="entry name" value="TagF_N"/>
</dbReference>
<keyword evidence="8" id="KW-1185">Reference proteome</keyword>
<evidence type="ECO:0000256" key="1">
    <source>
        <dbReference type="ARBA" id="ARBA00004202"/>
    </source>
</evidence>
<dbReference type="PANTHER" id="PTHR37316:SF3">
    <property type="entry name" value="TEICHOIC ACID GLYCEROL-PHOSPHATE TRANSFERASE"/>
    <property type="match status" value="1"/>
</dbReference>
<evidence type="ECO:0000313" key="7">
    <source>
        <dbReference type="EMBL" id="MDF0479626.1"/>
    </source>
</evidence>